<evidence type="ECO:0000313" key="1">
    <source>
        <dbReference type="EMBL" id="KAJ1183884.1"/>
    </source>
</evidence>
<dbReference type="EMBL" id="JANPWB010000005">
    <property type="protein sequence ID" value="KAJ1183884.1"/>
    <property type="molecule type" value="Genomic_DNA"/>
</dbReference>
<name>A0AAV7U696_PLEWA</name>
<dbReference type="Proteomes" id="UP001066276">
    <property type="component" value="Chromosome 3_1"/>
</dbReference>
<keyword evidence="2" id="KW-1185">Reference proteome</keyword>
<accession>A0AAV7U696</accession>
<gene>
    <name evidence="1" type="ORF">NDU88_000694</name>
</gene>
<proteinExistence type="predicted"/>
<comment type="caution">
    <text evidence="1">The sequence shown here is derived from an EMBL/GenBank/DDBJ whole genome shotgun (WGS) entry which is preliminary data.</text>
</comment>
<reference evidence="1" key="1">
    <citation type="journal article" date="2022" name="bioRxiv">
        <title>Sequencing and chromosome-scale assembly of the giantPleurodeles waltlgenome.</title>
        <authorList>
            <person name="Brown T."/>
            <person name="Elewa A."/>
            <person name="Iarovenko S."/>
            <person name="Subramanian E."/>
            <person name="Araus A.J."/>
            <person name="Petzold A."/>
            <person name="Susuki M."/>
            <person name="Suzuki K.-i.T."/>
            <person name="Hayashi T."/>
            <person name="Toyoda A."/>
            <person name="Oliveira C."/>
            <person name="Osipova E."/>
            <person name="Leigh N.D."/>
            <person name="Simon A."/>
            <person name="Yun M.H."/>
        </authorList>
    </citation>
    <scope>NUCLEOTIDE SEQUENCE</scope>
    <source>
        <strain evidence="1">20211129_DDA</strain>
        <tissue evidence="1">Liver</tissue>
    </source>
</reference>
<organism evidence="1 2">
    <name type="scientific">Pleurodeles waltl</name>
    <name type="common">Iberian ribbed newt</name>
    <dbReference type="NCBI Taxonomy" id="8319"/>
    <lineage>
        <taxon>Eukaryota</taxon>
        <taxon>Metazoa</taxon>
        <taxon>Chordata</taxon>
        <taxon>Craniata</taxon>
        <taxon>Vertebrata</taxon>
        <taxon>Euteleostomi</taxon>
        <taxon>Amphibia</taxon>
        <taxon>Batrachia</taxon>
        <taxon>Caudata</taxon>
        <taxon>Salamandroidea</taxon>
        <taxon>Salamandridae</taxon>
        <taxon>Pleurodelinae</taxon>
        <taxon>Pleurodeles</taxon>
    </lineage>
</organism>
<sequence>MVPGRLTLTDHRRTQGTKASHSYRAQAHPWYQGISLLQGREAPKTRWTPDKEGFLEMTRWAPNDGGFPDMACWAPADGGFLEMDYWAPDDGGFLEMALWADDGGLLEMAR</sequence>
<evidence type="ECO:0000313" key="2">
    <source>
        <dbReference type="Proteomes" id="UP001066276"/>
    </source>
</evidence>
<protein>
    <submittedName>
        <fullName evidence="1">Uncharacterized protein</fullName>
    </submittedName>
</protein>
<dbReference type="AlphaFoldDB" id="A0AAV7U696"/>